<organism evidence="10 11">
    <name type="scientific">Candidatus Terrybacteria bacterium RIFCSPLOWO2_01_FULL_40_23</name>
    <dbReference type="NCBI Taxonomy" id="1802366"/>
    <lineage>
        <taxon>Bacteria</taxon>
        <taxon>Candidatus Terryibacteriota</taxon>
    </lineage>
</organism>
<proteinExistence type="inferred from homology"/>
<evidence type="ECO:0000256" key="5">
    <source>
        <dbReference type="ARBA" id="ARBA00022692"/>
    </source>
</evidence>
<evidence type="ECO:0000259" key="9">
    <source>
        <dbReference type="Pfam" id="PF00482"/>
    </source>
</evidence>
<evidence type="ECO:0000256" key="6">
    <source>
        <dbReference type="ARBA" id="ARBA00022989"/>
    </source>
</evidence>
<dbReference type="InterPro" id="IPR003004">
    <property type="entry name" value="GspF/PilC"/>
</dbReference>
<name>A0A1G2PQU8_9BACT</name>
<dbReference type="Gene3D" id="1.20.81.30">
    <property type="entry name" value="Type II secretion system (T2SS), domain F"/>
    <property type="match status" value="2"/>
</dbReference>
<dbReference type="Pfam" id="PF00482">
    <property type="entry name" value="T2SSF"/>
    <property type="match status" value="2"/>
</dbReference>
<comment type="subcellular location">
    <subcellularLocation>
        <location evidence="1">Cell inner membrane</location>
        <topology evidence="1">Multi-pass membrane protein</topology>
    </subcellularLocation>
</comment>
<sequence>MLFKYTARNLDGEQTKGVLDAPDKHALSRILREKGFVLVSAKHNEDENAFSPIKNIIGSMFGVPLVEKMTFVRYLAVLISAGVDISRGLSILEEQVKNIGFKKIIRAIREEVMRGKTLNESFAQHPKAFSGLVVNMVAVGEESGRLVESLELVATQLEREHELVSKVRGALVYPAVVVSAMVIIGIVMFIYVVPTLKSVFGDLNASLPITTRIIFGLSDFLLNKWYLALAFIIIFVISMRFLFVLPVTKKAIDFGLMQAPMFGPLIRKIISARIARTLSSLIASGVPILRSIEITSSLITNIAFTSSLKDAMNRVQKGELLSASLGLYPKVYPTMLIQMIAVGEETGKLGDMLTRTALFYETEVDRSLKNLTTIIEPLLMLVIGGAVGVFAVSILGPMYTLIQNQI</sequence>
<dbReference type="PANTHER" id="PTHR30012:SF0">
    <property type="entry name" value="TYPE II SECRETION SYSTEM PROTEIN F-RELATED"/>
    <property type="match status" value="1"/>
</dbReference>
<feature type="transmembrane region" description="Helical" evidence="8">
    <location>
        <begin position="225"/>
        <end position="247"/>
    </location>
</feature>
<comment type="caution">
    <text evidence="10">The sequence shown here is derived from an EMBL/GenBank/DDBJ whole genome shotgun (WGS) entry which is preliminary data.</text>
</comment>
<dbReference type="InterPro" id="IPR018076">
    <property type="entry name" value="T2SS_GspF_dom"/>
</dbReference>
<dbReference type="EMBL" id="MHSW01000031">
    <property type="protein sequence ID" value="OHA50688.1"/>
    <property type="molecule type" value="Genomic_DNA"/>
</dbReference>
<feature type="transmembrane region" description="Helical" evidence="8">
    <location>
        <begin position="378"/>
        <end position="402"/>
    </location>
</feature>
<feature type="domain" description="Type II secretion system protein GspF" evidence="9">
    <location>
        <begin position="275"/>
        <end position="396"/>
    </location>
</feature>
<protein>
    <recommendedName>
        <fullName evidence="9">Type II secretion system protein GspF domain-containing protein</fullName>
    </recommendedName>
</protein>
<evidence type="ECO:0000256" key="1">
    <source>
        <dbReference type="ARBA" id="ARBA00004429"/>
    </source>
</evidence>
<evidence type="ECO:0000256" key="4">
    <source>
        <dbReference type="ARBA" id="ARBA00022519"/>
    </source>
</evidence>
<evidence type="ECO:0000256" key="7">
    <source>
        <dbReference type="ARBA" id="ARBA00023136"/>
    </source>
</evidence>
<keyword evidence="3" id="KW-1003">Cell membrane</keyword>
<evidence type="ECO:0000256" key="8">
    <source>
        <dbReference type="SAM" id="Phobius"/>
    </source>
</evidence>
<feature type="domain" description="Type II secretion system protein GspF" evidence="9">
    <location>
        <begin position="71"/>
        <end position="194"/>
    </location>
</feature>
<evidence type="ECO:0000313" key="10">
    <source>
        <dbReference type="EMBL" id="OHA50688.1"/>
    </source>
</evidence>
<dbReference type="InterPro" id="IPR042094">
    <property type="entry name" value="T2SS_GspF_sf"/>
</dbReference>
<gene>
    <name evidence="10" type="ORF">A3A97_02080</name>
</gene>
<evidence type="ECO:0000256" key="2">
    <source>
        <dbReference type="ARBA" id="ARBA00005745"/>
    </source>
</evidence>
<dbReference type="PRINTS" id="PR00812">
    <property type="entry name" value="BCTERIALGSPF"/>
</dbReference>
<dbReference type="PANTHER" id="PTHR30012">
    <property type="entry name" value="GENERAL SECRETION PATHWAY PROTEIN"/>
    <property type="match status" value="1"/>
</dbReference>
<accession>A0A1G2PQU8</accession>
<keyword evidence="7 8" id="KW-0472">Membrane</keyword>
<dbReference type="Proteomes" id="UP000176951">
    <property type="component" value="Unassembled WGS sequence"/>
</dbReference>
<dbReference type="FunFam" id="1.20.81.30:FF:000001">
    <property type="entry name" value="Type II secretion system protein F"/>
    <property type="match status" value="2"/>
</dbReference>
<evidence type="ECO:0000313" key="11">
    <source>
        <dbReference type="Proteomes" id="UP000176951"/>
    </source>
</evidence>
<evidence type="ECO:0000256" key="3">
    <source>
        <dbReference type="ARBA" id="ARBA00022475"/>
    </source>
</evidence>
<reference evidence="10 11" key="1">
    <citation type="journal article" date="2016" name="Nat. Commun.">
        <title>Thousands of microbial genomes shed light on interconnected biogeochemical processes in an aquifer system.</title>
        <authorList>
            <person name="Anantharaman K."/>
            <person name="Brown C.T."/>
            <person name="Hug L.A."/>
            <person name="Sharon I."/>
            <person name="Castelle C.J."/>
            <person name="Probst A.J."/>
            <person name="Thomas B.C."/>
            <person name="Singh A."/>
            <person name="Wilkins M.J."/>
            <person name="Karaoz U."/>
            <person name="Brodie E.L."/>
            <person name="Williams K.H."/>
            <person name="Hubbard S.S."/>
            <person name="Banfield J.F."/>
        </authorList>
    </citation>
    <scope>NUCLEOTIDE SEQUENCE [LARGE SCALE GENOMIC DNA]</scope>
</reference>
<feature type="transmembrane region" description="Helical" evidence="8">
    <location>
        <begin position="171"/>
        <end position="193"/>
    </location>
</feature>
<keyword evidence="6 8" id="KW-1133">Transmembrane helix</keyword>
<dbReference type="GO" id="GO:0005886">
    <property type="term" value="C:plasma membrane"/>
    <property type="evidence" value="ECO:0007669"/>
    <property type="project" value="UniProtKB-SubCell"/>
</dbReference>
<dbReference type="AlphaFoldDB" id="A0A1G2PQU8"/>
<keyword evidence="4" id="KW-0997">Cell inner membrane</keyword>
<keyword evidence="5 8" id="KW-0812">Transmembrane</keyword>
<comment type="similarity">
    <text evidence="2">Belongs to the GSP F family.</text>
</comment>